<dbReference type="OrthoDB" id="19711at2759"/>
<feature type="compositionally biased region" description="Polar residues" evidence="10">
    <location>
        <begin position="50"/>
        <end position="59"/>
    </location>
</feature>
<comment type="function">
    <text evidence="1">Component of the SCF(sconB) E3 ubiquitin ligase complex involved in the regulation of sulfur metabolite repression, probably by mediating the inactivation or degradation of the metR transcription factor.</text>
</comment>
<comment type="caution">
    <text evidence="12">The sequence shown here is derived from an EMBL/GenBank/DDBJ whole genome shotgun (WGS) entry which is preliminary data.</text>
</comment>
<dbReference type="PROSITE" id="PS50294">
    <property type="entry name" value="WD_REPEATS_REGION"/>
    <property type="match status" value="2"/>
</dbReference>
<dbReference type="PANTHER" id="PTHR22847:SF745">
    <property type="entry name" value="F-BOX_WD REPEAT-CONTAINING PROTEIN 7"/>
    <property type="match status" value="1"/>
</dbReference>
<evidence type="ECO:0000256" key="1">
    <source>
        <dbReference type="ARBA" id="ARBA00002730"/>
    </source>
</evidence>
<feature type="domain" description="F-box" evidence="11">
    <location>
        <begin position="368"/>
        <end position="414"/>
    </location>
</feature>
<dbReference type="InterPro" id="IPR001680">
    <property type="entry name" value="WD40_rpt"/>
</dbReference>
<dbReference type="Gene3D" id="1.20.1280.50">
    <property type="match status" value="1"/>
</dbReference>
<dbReference type="InterPro" id="IPR036322">
    <property type="entry name" value="WD40_repeat_dom_sf"/>
</dbReference>
<name>A0A168CD33_9EURO</name>
<organism evidence="12 13">
    <name type="scientific">Ascosphaera apis ARSEF 7405</name>
    <dbReference type="NCBI Taxonomy" id="392613"/>
    <lineage>
        <taxon>Eukaryota</taxon>
        <taxon>Fungi</taxon>
        <taxon>Dikarya</taxon>
        <taxon>Ascomycota</taxon>
        <taxon>Pezizomycotina</taxon>
        <taxon>Eurotiomycetes</taxon>
        <taxon>Eurotiomycetidae</taxon>
        <taxon>Onygenales</taxon>
        <taxon>Ascosphaeraceae</taxon>
        <taxon>Ascosphaera</taxon>
    </lineage>
</organism>
<gene>
    <name evidence="12" type="ORF">AAP_01218</name>
</gene>
<keyword evidence="13" id="KW-1185">Reference proteome</keyword>
<feature type="compositionally biased region" description="Basic residues" evidence="10">
    <location>
        <begin position="149"/>
        <end position="160"/>
    </location>
</feature>
<dbReference type="PRINTS" id="PR00320">
    <property type="entry name" value="GPROTEINBRPT"/>
</dbReference>
<dbReference type="PANTHER" id="PTHR22847">
    <property type="entry name" value="WD40 REPEAT PROTEIN"/>
    <property type="match status" value="1"/>
</dbReference>
<accession>A0A168CD33</accession>
<dbReference type="Pfam" id="PF00400">
    <property type="entry name" value="WD40"/>
    <property type="match status" value="5"/>
</dbReference>
<dbReference type="VEuPathDB" id="FungiDB:AAP_01218"/>
<feature type="compositionally biased region" description="Polar residues" evidence="10">
    <location>
        <begin position="269"/>
        <end position="283"/>
    </location>
</feature>
<dbReference type="SUPFAM" id="SSF50978">
    <property type="entry name" value="WD40 repeat-like"/>
    <property type="match status" value="1"/>
</dbReference>
<feature type="repeat" description="WD" evidence="9">
    <location>
        <begin position="634"/>
        <end position="673"/>
    </location>
</feature>
<comment type="similarity">
    <text evidence="2">Belongs to the WD repeat MET30/SCONB/SCON-2 family.</text>
</comment>
<feature type="region of interest" description="Disordered" evidence="10">
    <location>
        <begin position="22"/>
        <end position="59"/>
    </location>
</feature>
<evidence type="ECO:0000256" key="5">
    <source>
        <dbReference type="ARBA" id="ARBA00022574"/>
    </source>
</evidence>
<evidence type="ECO:0000313" key="12">
    <source>
        <dbReference type="EMBL" id="KZZ96445.1"/>
    </source>
</evidence>
<dbReference type="EMBL" id="AZGZ01000003">
    <property type="protein sequence ID" value="KZZ96445.1"/>
    <property type="molecule type" value="Genomic_DNA"/>
</dbReference>
<dbReference type="InterPro" id="IPR015943">
    <property type="entry name" value="WD40/YVTN_repeat-like_dom_sf"/>
</dbReference>
<evidence type="ECO:0000256" key="2">
    <source>
        <dbReference type="ARBA" id="ARBA00007968"/>
    </source>
</evidence>
<evidence type="ECO:0000256" key="10">
    <source>
        <dbReference type="SAM" id="MobiDB-lite"/>
    </source>
</evidence>
<evidence type="ECO:0000256" key="3">
    <source>
        <dbReference type="ARBA" id="ARBA00011725"/>
    </source>
</evidence>
<dbReference type="SMART" id="SM00256">
    <property type="entry name" value="FBOX"/>
    <property type="match status" value="1"/>
</dbReference>
<keyword evidence="6" id="KW-0677">Repeat</keyword>
<dbReference type="CDD" id="cd00200">
    <property type="entry name" value="WD40"/>
    <property type="match status" value="1"/>
</dbReference>
<dbReference type="AlphaFoldDB" id="A0A168CD33"/>
<dbReference type="PROSITE" id="PS00678">
    <property type="entry name" value="WD_REPEATS_1"/>
    <property type="match status" value="2"/>
</dbReference>
<proteinExistence type="inferred from homology"/>
<dbReference type="SUPFAM" id="SSF81383">
    <property type="entry name" value="F-box domain"/>
    <property type="match status" value="1"/>
</dbReference>
<feature type="repeat" description="WD" evidence="9">
    <location>
        <begin position="674"/>
        <end position="713"/>
    </location>
</feature>
<keyword evidence="5 9" id="KW-0853">WD repeat</keyword>
<dbReference type="Gene3D" id="2.130.10.10">
    <property type="entry name" value="YVTN repeat-like/Quinoprotein amine dehydrogenase"/>
    <property type="match status" value="2"/>
</dbReference>
<feature type="region of interest" description="Disordered" evidence="10">
    <location>
        <begin position="149"/>
        <end position="188"/>
    </location>
</feature>
<dbReference type="PROSITE" id="PS50181">
    <property type="entry name" value="FBOX"/>
    <property type="match status" value="1"/>
</dbReference>
<dbReference type="InterPro" id="IPR001810">
    <property type="entry name" value="F-box_dom"/>
</dbReference>
<evidence type="ECO:0000256" key="7">
    <source>
        <dbReference type="ARBA" id="ARBA00030034"/>
    </source>
</evidence>
<evidence type="ECO:0000313" key="13">
    <source>
        <dbReference type="Proteomes" id="UP000242877"/>
    </source>
</evidence>
<dbReference type="Pfam" id="PF12937">
    <property type="entry name" value="F-box-like"/>
    <property type="match status" value="1"/>
</dbReference>
<dbReference type="SMART" id="SM00320">
    <property type="entry name" value="WD40"/>
    <property type="match status" value="6"/>
</dbReference>
<evidence type="ECO:0000256" key="4">
    <source>
        <dbReference type="ARBA" id="ARBA00015819"/>
    </source>
</evidence>
<dbReference type="InterPro" id="IPR020472">
    <property type="entry name" value="WD40_PAC1"/>
</dbReference>
<dbReference type="Proteomes" id="UP000242877">
    <property type="component" value="Unassembled WGS sequence"/>
</dbReference>
<evidence type="ECO:0000256" key="8">
    <source>
        <dbReference type="ARBA" id="ARBA00032113"/>
    </source>
</evidence>
<dbReference type="InterPro" id="IPR019775">
    <property type="entry name" value="WD40_repeat_CS"/>
</dbReference>
<feature type="region of interest" description="Disordered" evidence="10">
    <location>
        <begin position="257"/>
        <end position="283"/>
    </location>
</feature>
<feature type="repeat" description="WD" evidence="9">
    <location>
        <begin position="756"/>
        <end position="797"/>
    </location>
</feature>
<feature type="repeat" description="WD" evidence="9">
    <location>
        <begin position="596"/>
        <end position="625"/>
    </location>
</feature>
<comment type="subunit">
    <text evidence="3">Component of the SCF(sconB) E3 ubiquitin ligase complex.</text>
</comment>
<dbReference type="InterPro" id="IPR036047">
    <property type="entry name" value="F-box-like_dom_sf"/>
</dbReference>
<sequence length="842" mass="92685">MSNDQSMAPTVMSTPTIITTVEDSSMSVPQLPSALSRPETVEAGEGQVHPPSNHQEPASSLSVFEFAASNALTEAPQFYERNEEEQHEHHVSNNVPATITETDEPADSRERRHFRRNHRKSFSGFSTGFRHGVHELANVARRLSTNIRSKHSQSHLHAHMASHSNNPSRINGSGNASGSGAGPHTREEAKTTVLAPFSSAETHVSSSVGVVGSDAGTFTSDFLSTKTIQRRSSFHQSPVRSSTQTCRAFEESVGVSSSSTSFCNDVDRQQTASPSSFPSPNLMTDSAAASVRHTPQPFTSSRMGVNGDSKIFESLNNGYLSVNKNWAQDCESGIDMASEFERVDEGVEEDTYNCTSQDKGKEVEVIRKDPITYFPPEVSAHILSFLDADSLKSSELVSRSWYAQASSHHVWREVFRRQYNYNPQARKRTQKLSTLSQTTSLGLGRTRPNQDWKKMYSVRHTLESRWKNGKAAAIYLHGHTDSVYCVQFDEDKIITGSRDRTVRVWNARFPWNCLKVLGSPEDIKANVNAMANQAGNGHGHHANNAAQPNVPPTTVVVNPSSTPGGKTPFMSLCPPSKNAATNPEIVNAERPGDIYHNASILCLQFDEEILVTGSSDSTCIVWDIKDNYRPIRRLHGHSAGVLDICFDDKYIISCSKDTMICVWDRKTGNLVKKLMGHHGPVNAVQLRGDCVVSASGDGIAKLWNLTSGLCIKEFTSRNRGLACVEFSENARIILAGGNDQVIYEFDANTGELLTEMHGHTTLVRSLHLDSANKRIVSGSYDMSVKVFDAETGQLSVNLPNWTTSWILSAKSDYRRIVATSQDARAVIMDFGYGLDGIELLEE</sequence>
<dbReference type="PROSITE" id="PS50082">
    <property type="entry name" value="WD_REPEATS_2"/>
    <property type="match status" value="5"/>
</dbReference>
<evidence type="ECO:0000256" key="9">
    <source>
        <dbReference type="PROSITE-ProRule" id="PRU00221"/>
    </source>
</evidence>
<protein>
    <recommendedName>
        <fullName evidence="4">Probable E3 ubiquitin ligase complex SCF subunit sconB</fullName>
    </recommendedName>
    <alternativeName>
        <fullName evidence="8">Sulfur controller B</fullName>
    </alternativeName>
    <alternativeName>
        <fullName evidence="7">Sulfur metabolite repression control protein B</fullName>
    </alternativeName>
</protein>
<feature type="repeat" description="WD" evidence="9">
    <location>
        <begin position="476"/>
        <end position="506"/>
    </location>
</feature>
<reference evidence="12 13" key="1">
    <citation type="journal article" date="2016" name="Genome Biol. Evol.">
        <title>Divergent and convergent evolution of fungal pathogenicity.</title>
        <authorList>
            <person name="Shang Y."/>
            <person name="Xiao G."/>
            <person name="Zheng P."/>
            <person name="Cen K."/>
            <person name="Zhan S."/>
            <person name="Wang C."/>
        </authorList>
    </citation>
    <scope>NUCLEOTIDE SEQUENCE [LARGE SCALE GENOMIC DNA]</scope>
    <source>
        <strain evidence="12 13">ARSEF 7405</strain>
    </source>
</reference>
<evidence type="ECO:0000259" key="11">
    <source>
        <dbReference type="PROSITE" id="PS50181"/>
    </source>
</evidence>
<evidence type="ECO:0000256" key="6">
    <source>
        <dbReference type="ARBA" id="ARBA00022737"/>
    </source>
</evidence>